<keyword evidence="3" id="KW-1185">Reference proteome</keyword>
<dbReference type="AlphaFoldDB" id="A0A812MXJ1"/>
<dbReference type="Proteomes" id="UP000604046">
    <property type="component" value="Unassembled WGS sequence"/>
</dbReference>
<keyword evidence="1" id="KW-0472">Membrane</keyword>
<evidence type="ECO:0000256" key="1">
    <source>
        <dbReference type="SAM" id="Phobius"/>
    </source>
</evidence>
<keyword evidence="1" id="KW-1133">Transmembrane helix</keyword>
<accession>A0A812MXJ1</accession>
<evidence type="ECO:0000313" key="2">
    <source>
        <dbReference type="EMBL" id="CAE7268707.1"/>
    </source>
</evidence>
<gene>
    <name evidence="2" type="ORF">SNAT2548_LOCUS14255</name>
</gene>
<comment type="caution">
    <text evidence="2">The sequence shown here is derived from an EMBL/GenBank/DDBJ whole genome shotgun (WGS) entry which is preliminary data.</text>
</comment>
<keyword evidence="1" id="KW-0812">Transmembrane</keyword>
<evidence type="ECO:0008006" key="4">
    <source>
        <dbReference type="Google" id="ProtNLM"/>
    </source>
</evidence>
<proteinExistence type="predicted"/>
<evidence type="ECO:0000313" key="3">
    <source>
        <dbReference type="Proteomes" id="UP000604046"/>
    </source>
</evidence>
<organism evidence="2 3">
    <name type="scientific">Symbiodinium natans</name>
    <dbReference type="NCBI Taxonomy" id="878477"/>
    <lineage>
        <taxon>Eukaryota</taxon>
        <taxon>Sar</taxon>
        <taxon>Alveolata</taxon>
        <taxon>Dinophyceae</taxon>
        <taxon>Suessiales</taxon>
        <taxon>Symbiodiniaceae</taxon>
        <taxon>Symbiodinium</taxon>
    </lineage>
</organism>
<dbReference type="OrthoDB" id="422263at2759"/>
<name>A0A812MXJ1_9DINO</name>
<dbReference type="EMBL" id="CAJNDS010001635">
    <property type="protein sequence ID" value="CAE7268707.1"/>
    <property type="molecule type" value="Genomic_DNA"/>
</dbReference>
<reference evidence="2" key="1">
    <citation type="submission" date="2021-02" db="EMBL/GenBank/DDBJ databases">
        <authorList>
            <person name="Dougan E. K."/>
            <person name="Rhodes N."/>
            <person name="Thang M."/>
            <person name="Chan C."/>
        </authorList>
    </citation>
    <scope>NUCLEOTIDE SEQUENCE</scope>
</reference>
<sequence>MSSFDFGTCDSRADVMNLASMKAMEITQQIRQSIGALKTLEAMIQFEPGFVEGNFHQIAPALRRTYKGIACLALAKYGVISTVDPPDPNSALVGFPLLHLLQQEARDSILSGEAKASTAWDADASTLVVLHPIFAPSAARVLPSDEWTYNGRNYSRDCSLAAPMDELHPCAFPGVVHPSGNLAHFWGFAMLLANFEDVADLEGLKELEHRAGGWVAAGFTHFAWRLSDAENPARMLECTLMTQISMGSAAAYALVGVDAAVPEIGLRWRFDLVPAVGWQASSDWWVTALVAIPVTLIFGVGMGISVIASLRKRTLDKLNVQNFRFDVLSKAVSASVEALEKFQFPLCLVSVDDFLKCGAYPSYEELRNLGKHVWLDSCWDAMGGDYEDSGILLLSYEGMSEGTDHQDSESAFDKDGDVYKAMVTSIRGLKKYGLKFNWVWSQYSCMPQQNSIQHQCATNSIAGYCSCFTAMLVVESRKGAEQHTFSSSFASWSRLERLCFVTCQCLGTDSMKVFRYTEQGVLKKERVDRSAVEFAWDILRGSFQCCTTYHADGRPCDKQRFVGAILSTYWRLLAVERAGGGDMASQLVKVLRDSNERYFPPTFTYWSETHPLQLELFAGLLHVAHQMFAEDSAKVDAERMIAPGTGLRP</sequence>
<feature type="transmembrane region" description="Helical" evidence="1">
    <location>
        <begin position="284"/>
        <end position="308"/>
    </location>
</feature>
<protein>
    <recommendedName>
        <fullName evidence="4">CHASE domain-containing protein</fullName>
    </recommendedName>
</protein>